<evidence type="ECO:0000256" key="3">
    <source>
        <dbReference type="ARBA" id="ARBA00022729"/>
    </source>
</evidence>
<proteinExistence type="inferred from homology"/>
<dbReference type="PANTHER" id="PTHR30024">
    <property type="entry name" value="ALIPHATIC SULFONATES-BINDING PROTEIN-RELATED"/>
    <property type="match status" value="1"/>
</dbReference>
<dbReference type="PROSITE" id="PS51257">
    <property type="entry name" value="PROKAR_LIPOPROTEIN"/>
    <property type="match status" value="1"/>
</dbReference>
<keyword evidence="3" id="KW-0732">Signal</keyword>
<dbReference type="RefSeq" id="WP_136136947.1">
    <property type="nucleotide sequence ID" value="NZ_SDGV01000016.1"/>
</dbReference>
<dbReference type="GO" id="GO:0042597">
    <property type="term" value="C:periplasmic space"/>
    <property type="evidence" value="ECO:0007669"/>
    <property type="project" value="UniProtKB-SubCell"/>
</dbReference>
<gene>
    <name evidence="5" type="ORF">ESZ54_06960</name>
</gene>
<reference evidence="5 6" key="1">
    <citation type="submission" date="2019-01" db="EMBL/GenBank/DDBJ databases">
        <title>Vagococcus silagei sp. nov. isolated from brewer's grain.</title>
        <authorList>
            <person name="Guu J.-R."/>
        </authorList>
    </citation>
    <scope>NUCLEOTIDE SEQUENCE [LARGE SCALE GENOMIC DNA]</scope>
    <source>
        <strain evidence="5 6">2B-2</strain>
    </source>
</reference>
<dbReference type="EMBL" id="SDGV01000016">
    <property type="protein sequence ID" value="THB61066.1"/>
    <property type="molecule type" value="Genomic_DNA"/>
</dbReference>
<dbReference type="Proteomes" id="UP000310506">
    <property type="component" value="Unassembled WGS sequence"/>
</dbReference>
<comment type="similarity">
    <text evidence="2">Belongs to the bacterial solute-binding protein SsuA/TauA family.</text>
</comment>
<dbReference type="SUPFAM" id="SSF53850">
    <property type="entry name" value="Periplasmic binding protein-like II"/>
    <property type="match status" value="1"/>
</dbReference>
<keyword evidence="5" id="KW-0449">Lipoprotein</keyword>
<keyword evidence="6" id="KW-1185">Reference proteome</keyword>
<feature type="domain" description="SsuA/THI5-like" evidence="4">
    <location>
        <begin position="49"/>
        <end position="250"/>
    </location>
</feature>
<protein>
    <submittedName>
        <fullName evidence="5">NlpA lipoprotein</fullName>
    </submittedName>
</protein>
<comment type="subcellular location">
    <subcellularLocation>
        <location evidence="1">Periplasm</location>
    </subcellularLocation>
</comment>
<dbReference type="OrthoDB" id="9815602at2"/>
<evidence type="ECO:0000256" key="1">
    <source>
        <dbReference type="ARBA" id="ARBA00004418"/>
    </source>
</evidence>
<sequence length="319" mass="35628">MHKKLLLALISVSVGTLLVGCTTQPKEEKTKQKSEEKLELSFGAMPAVDSLPVYIAEKEGYFKEQGLNLDLQRFKSPKDRDAALSSGHLDGANSDLIAVSTYRAGKLPIQITSQSSGNFSILTNDPAVKTLKDLKGKKVGYAKNQAPYYFLDQAVQTEGLFVEDLGFEEVPQIPVRMELLQNKKIAATVVPEPFRTIGIANGMMELADSQKLDIQTTVFAFSEKSLKENKAAIQAFYRAYNQGVDYLEKHDMTEFYDVLEKNIGFSKQVKDKVSLPNYEHAKQVDEKQLKSAFEWSAAQGIYTEKWQVSDVLNPLLAEK</sequence>
<dbReference type="InterPro" id="IPR015168">
    <property type="entry name" value="SsuA/THI5"/>
</dbReference>
<dbReference type="PANTHER" id="PTHR30024:SF47">
    <property type="entry name" value="TAURINE-BINDING PERIPLASMIC PROTEIN"/>
    <property type="match status" value="1"/>
</dbReference>
<evidence type="ECO:0000313" key="5">
    <source>
        <dbReference type="EMBL" id="THB61066.1"/>
    </source>
</evidence>
<evidence type="ECO:0000259" key="4">
    <source>
        <dbReference type="Pfam" id="PF09084"/>
    </source>
</evidence>
<evidence type="ECO:0000313" key="6">
    <source>
        <dbReference type="Proteomes" id="UP000310506"/>
    </source>
</evidence>
<name>A0A4S3B6B4_9ENTE</name>
<comment type="caution">
    <text evidence="5">The sequence shown here is derived from an EMBL/GenBank/DDBJ whole genome shotgun (WGS) entry which is preliminary data.</text>
</comment>
<organism evidence="5 6">
    <name type="scientific">Vagococcus silagei</name>
    <dbReference type="NCBI Taxonomy" id="2508885"/>
    <lineage>
        <taxon>Bacteria</taxon>
        <taxon>Bacillati</taxon>
        <taxon>Bacillota</taxon>
        <taxon>Bacilli</taxon>
        <taxon>Lactobacillales</taxon>
        <taxon>Enterococcaceae</taxon>
        <taxon>Vagococcus</taxon>
    </lineage>
</organism>
<evidence type="ECO:0000256" key="2">
    <source>
        <dbReference type="ARBA" id="ARBA00010742"/>
    </source>
</evidence>
<accession>A0A4S3B6B4</accession>
<dbReference type="Pfam" id="PF09084">
    <property type="entry name" value="NMT1"/>
    <property type="match status" value="1"/>
</dbReference>
<dbReference type="AlphaFoldDB" id="A0A4S3B6B4"/>
<dbReference type="Gene3D" id="3.40.190.10">
    <property type="entry name" value="Periplasmic binding protein-like II"/>
    <property type="match status" value="2"/>
</dbReference>